<evidence type="ECO:0000259" key="9">
    <source>
        <dbReference type="PROSITE" id="PS51826"/>
    </source>
</evidence>
<keyword evidence="10" id="KW-0670">Pyruvate</keyword>
<dbReference type="CDD" id="cd06849">
    <property type="entry name" value="lipoyl_domain"/>
    <property type="match status" value="1"/>
</dbReference>
<dbReference type="GO" id="GO:0005737">
    <property type="term" value="C:cytoplasm"/>
    <property type="evidence" value="ECO:0007669"/>
    <property type="project" value="TreeGrafter"/>
</dbReference>
<dbReference type="InterPro" id="IPR050743">
    <property type="entry name" value="2-oxoacid_DH_E2_comp"/>
</dbReference>
<dbReference type="SUPFAM" id="SSF51230">
    <property type="entry name" value="Single hybrid motif"/>
    <property type="match status" value="1"/>
</dbReference>
<comment type="similarity">
    <text evidence="2 6">Belongs to the 2-oxoacid dehydrogenase family.</text>
</comment>
<dbReference type="PANTHER" id="PTHR43178:SF5">
    <property type="entry name" value="LIPOAMIDE ACYLTRANSFERASE COMPONENT OF BRANCHED-CHAIN ALPHA-KETO ACID DEHYDROGENASE COMPLEX, MITOCHONDRIAL"/>
    <property type="match status" value="1"/>
</dbReference>
<dbReference type="SUPFAM" id="SSF47005">
    <property type="entry name" value="Peripheral subunit-binding domain of 2-oxo acid dehydrogenase complex"/>
    <property type="match status" value="1"/>
</dbReference>
<dbReference type="PROSITE" id="PS51826">
    <property type="entry name" value="PSBD"/>
    <property type="match status" value="1"/>
</dbReference>
<dbReference type="PROSITE" id="PS50968">
    <property type="entry name" value="BIOTINYL_LIPOYL"/>
    <property type="match status" value="1"/>
</dbReference>
<evidence type="ECO:0000256" key="1">
    <source>
        <dbReference type="ARBA" id="ARBA00001938"/>
    </source>
</evidence>
<dbReference type="GO" id="GO:0031405">
    <property type="term" value="F:lipoic acid binding"/>
    <property type="evidence" value="ECO:0007669"/>
    <property type="project" value="TreeGrafter"/>
</dbReference>
<dbReference type="InterPro" id="IPR023213">
    <property type="entry name" value="CAT-like_dom_sf"/>
</dbReference>
<dbReference type="Pfam" id="PF00198">
    <property type="entry name" value="2-oxoacid_dh"/>
    <property type="match status" value="1"/>
</dbReference>
<dbReference type="InterPro" id="IPR001078">
    <property type="entry name" value="2-oxoacid_DH_actylTfrase"/>
</dbReference>
<evidence type="ECO:0000256" key="5">
    <source>
        <dbReference type="ARBA" id="ARBA00023315"/>
    </source>
</evidence>
<comment type="cofactor">
    <cofactor evidence="1 6">
        <name>(R)-lipoate</name>
        <dbReference type="ChEBI" id="CHEBI:83088"/>
    </cofactor>
</comment>
<sequence>MPKLGESVTEGTISSWLVAPGDKVEKYDALAEVLTDKVTAEVPSSFSGIVKELIAAEDETLEVGEVICTIETTEARTTESTETSEPKQEHPKEAPKIEIASEKSAATGRFSPAVLRLAGEHNIDLAQVSGTGKGGRITRKDILRYVENPQTETVQATNVSASEPAKPATASPVATTEQGDKEIPVGGVRKAIAKHMVTSVQEIPHAWMMVEADATSLVRYRDKIKAGFKKEEGYNITYFAFFIKAVAQALKEFPELNSTWAGEKIIQRKAINISIAVATEDLLYVPVIKHADEKSIKGIAREVTELANKARSGKLTSSDMEGGTFTVNSTGSFGSIQSMGIINHPQAAILQVESIVKRPVIIDEMIAVRDMVNLCLSIDHRILDGLIAGKFLQAVKANIEKISEANTEIY</sequence>
<dbReference type="InterPro" id="IPR036625">
    <property type="entry name" value="E3-bd_dom_sf"/>
</dbReference>
<evidence type="ECO:0000256" key="6">
    <source>
        <dbReference type="RuleBase" id="RU003423"/>
    </source>
</evidence>
<evidence type="ECO:0000259" key="8">
    <source>
        <dbReference type="PROSITE" id="PS50968"/>
    </source>
</evidence>
<dbReference type="Pfam" id="PF02817">
    <property type="entry name" value="E3_binding"/>
    <property type="match status" value="1"/>
</dbReference>
<evidence type="ECO:0000256" key="3">
    <source>
        <dbReference type="ARBA" id="ARBA00022679"/>
    </source>
</evidence>
<dbReference type="SUPFAM" id="SSF52777">
    <property type="entry name" value="CoA-dependent acyltransferases"/>
    <property type="match status" value="1"/>
</dbReference>
<keyword evidence="4 6" id="KW-0450">Lipoyl</keyword>
<dbReference type="InterPro" id="IPR000089">
    <property type="entry name" value="Biotin_lipoyl"/>
</dbReference>
<evidence type="ECO:0000256" key="2">
    <source>
        <dbReference type="ARBA" id="ARBA00007317"/>
    </source>
</evidence>
<dbReference type="Gene3D" id="2.40.50.100">
    <property type="match status" value="1"/>
</dbReference>
<dbReference type="GO" id="GO:0016407">
    <property type="term" value="F:acetyltransferase activity"/>
    <property type="evidence" value="ECO:0007669"/>
    <property type="project" value="TreeGrafter"/>
</dbReference>
<evidence type="ECO:0000313" key="10">
    <source>
        <dbReference type="EMBL" id="STY43150.1"/>
    </source>
</evidence>
<dbReference type="EMBL" id="UGPG01000001">
    <property type="protein sequence ID" value="STY43150.1"/>
    <property type="molecule type" value="Genomic_DNA"/>
</dbReference>
<proteinExistence type="inferred from homology"/>
<dbReference type="Gene3D" id="4.10.320.10">
    <property type="entry name" value="E3-binding domain"/>
    <property type="match status" value="1"/>
</dbReference>
<dbReference type="PANTHER" id="PTHR43178">
    <property type="entry name" value="DIHYDROLIPOAMIDE ACETYLTRANSFERASE COMPONENT OF PYRUVATE DEHYDROGENASE COMPLEX"/>
    <property type="match status" value="1"/>
</dbReference>
<dbReference type="EC" id="2.3.1.-" evidence="6"/>
<dbReference type="FunFam" id="4.10.320.10:FF:000008">
    <property type="entry name" value="Dihydrolipoamide acetyltransferase component of pyruvate dehydrogenase complex"/>
    <property type="match status" value="1"/>
</dbReference>
<feature type="domain" description="Peripheral subunit-binding (PSBD)" evidence="9">
    <location>
        <begin position="109"/>
        <end position="146"/>
    </location>
</feature>
<dbReference type="AlphaFoldDB" id="A0A378M9W2"/>
<accession>A0A378M9W2</accession>
<dbReference type="InterPro" id="IPR004167">
    <property type="entry name" value="PSBD"/>
</dbReference>
<feature type="region of interest" description="Disordered" evidence="7">
    <location>
        <begin position="157"/>
        <end position="178"/>
    </location>
</feature>
<dbReference type="Gene3D" id="3.30.559.10">
    <property type="entry name" value="Chloramphenicol acetyltransferase-like domain"/>
    <property type="match status" value="1"/>
</dbReference>
<organism evidence="10 11">
    <name type="scientific">Listeria grayi</name>
    <name type="common">Listeria murrayi</name>
    <dbReference type="NCBI Taxonomy" id="1641"/>
    <lineage>
        <taxon>Bacteria</taxon>
        <taxon>Bacillati</taxon>
        <taxon>Bacillota</taxon>
        <taxon>Bacilli</taxon>
        <taxon>Bacillales</taxon>
        <taxon>Listeriaceae</taxon>
        <taxon>Listeria</taxon>
    </lineage>
</organism>
<keyword evidence="3 6" id="KW-0808">Transferase</keyword>
<evidence type="ECO:0000256" key="7">
    <source>
        <dbReference type="SAM" id="MobiDB-lite"/>
    </source>
</evidence>
<keyword evidence="5 6" id="KW-0012">Acyltransferase</keyword>
<dbReference type="InterPro" id="IPR011053">
    <property type="entry name" value="Single_hybrid_motif"/>
</dbReference>
<reference evidence="10 11" key="1">
    <citation type="submission" date="2018-06" db="EMBL/GenBank/DDBJ databases">
        <authorList>
            <consortium name="Pathogen Informatics"/>
            <person name="Doyle S."/>
        </authorList>
    </citation>
    <scope>NUCLEOTIDE SEQUENCE [LARGE SCALE GENOMIC DNA]</scope>
    <source>
        <strain evidence="11">NCTC 10815</strain>
    </source>
</reference>
<gene>
    <name evidence="10" type="primary">pdhC_1</name>
    <name evidence="10" type="ORF">NCTC10815_00436</name>
</gene>
<dbReference type="FunFam" id="3.30.559.10:FF:000007">
    <property type="entry name" value="Dihydrolipoamide acetyltransferase component of pyruvate dehydrogenase complex"/>
    <property type="match status" value="1"/>
</dbReference>
<feature type="region of interest" description="Disordered" evidence="7">
    <location>
        <begin position="73"/>
        <end position="95"/>
    </location>
</feature>
<dbReference type="RefSeq" id="WP_115345573.1">
    <property type="nucleotide sequence ID" value="NZ_UGPG01000001.1"/>
</dbReference>
<dbReference type="Pfam" id="PF00364">
    <property type="entry name" value="Biotin_lipoyl"/>
    <property type="match status" value="1"/>
</dbReference>
<feature type="domain" description="Lipoyl-binding" evidence="8">
    <location>
        <begin position="1"/>
        <end position="71"/>
    </location>
</feature>
<evidence type="ECO:0000313" key="11">
    <source>
        <dbReference type="Proteomes" id="UP000254879"/>
    </source>
</evidence>
<evidence type="ECO:0000256" key="4">
    <source>
        <dbReference type="ARBA" id="ARBA00022823"/>
    </source>
</evidence>
<name>A0A378M9W2_LISGR</name>
<dbReference type="Proteomes" id="UP000254879">
    <property type="component" value="Unassembled WGS sequence"/>
</dbReference>
<protein>
    <recommendedName>
        <fullName evidence="6">Dihydrolipoamide acetyltransferase component of pyruvate dehydrogenase complex</fullName>
        <ecNumber evidence="6">2.3.1.-</ecNumber>
    </recommendedName>
</protein>